<dbReference type="InterPro" id="IPR029044">
    <property type="entry name" value="Nucleotide-diphossugar_trans"/>
</dbReference>
<dbReference type="Gene3D" id="3.40.50.2000">
    <property type="entry name" value="Glycogen Phosphorylase B"/>
    <property type="match status" value="2"/>
</dbReference>
<dbReference type="SUPFAM" id="SSF53756">
    <property type="entry name" value="UDP-Glycosyltransferase/glycogen phosphorylase"/>
    <property type="match status" value="1"/>
</dbReference>
<protein>
    <submittedName>
        <fullName evidence="3">Glycosyltransferase</fullName>
    </submittedName>
</protein>
<evidence type="ECO:0000313" key="4">
    <source>
        <dbReference type="Proteomes" id="UP000289411"/>
    </source>
</evidence>
<dbReference type="InterPro" id="IPR001173">
    <property type="entry name" value="Glyco_trans_2-like"/>
</dbReference>
<dbReference type="InterPro" id="IPR028098">
    <property type="entry name" value="Glyco_trans_4-like_N"/>
</dbReference>
<dbReference type="Pfam" id="PF13692">
    <property type="entry name" value="Glyco_trans_1_4"/>
    <property type="match status" value="1"/>
</dbReference>
<dbReference type="PANTHER" id="PTHR43685:SF2">
    <property type="entry name" value="GLYCOSYLTRANSFERASE 2-LIKE DOMAIN-CONTAINING PROTEIN"/>
    <property type="match status" value="1"/>
</dbReference>
<dbReference type="PANTHER" id="PTHR43685">
    <property type="entry name" value="GLYCOSYLTRANSFERASE"/>
    <property type="match status" value="1"/>
</dbReference>
<comment type="caution">
    <text evidence="3">The sequence shown here is derived from an EMBL/GenBank/DDBJ whole genome shotgun (WGS) entry which is preliminary data.</text>
</comment>
<dbReference type="CDD" id="cd03801">
    <property type="entry name" value="GT4_PimA-like"/>
    <property type="match status" value="1"/>
</dbReference>
<feature type="domain" description="Glycosyltransferase 2-like" evidence="1">
    <location>
        <begin position="428"/>
        <end position="595"/>
    </location>
</feature>
<evidence type="ECO:0000259" key="2">
    <source>
        <dbReference type="Pfam" id="PF13579"/>
    </source>
</evidence>
<keyword evidence="4" id="KW-1185">Reference proteome</keyword>
<evidence type="ECO:0000313" key="3">
    <source>
        <dbReference type="EMBL" id="RYB02180.1"/>
    </source>
</evidence>
<name>A0A4Q2RB96_9HYPH</name>
<dbReference type="AlphaFoldDB" id="A0A4Q2RB96"/>
<keyword evidence="3" id="KW-0808">Transferase</keyword>
<feature type="domain" description="Glycosyltransferase subfamily 4-like N-terminal" evidence="2">
    <location>
        <begin position="41"/>
        <end position="208"/>
    </location>
</feature>
<dbReference type="Pfam" id="PF13579">
    <property type="entry name" value="Glyco_trans_4_4"/>
    <property type="match status" value="1"/>
</dbReference>
<accession>A0A4Q2RB96</accession>
<dbReference type="EMBL" id="QYBC01000022">
    <property type="protein sequence ID" value="RYB02180.1"/>
    <property type="molecule type" value="Genomic_DNA"/>
</dbReference>
<dbReference type="Pfam" id="PF00535">
    <property type="entry name" value="Glycos_transf_2"/>
    <property type="match status" value="1"/>
</dbReference>
<sequence>MARHGAAARPVAQGAGARMTRRPPLRVCFVTSELLGAHKNGGIGTATSHLALFLAGAGHSVTLLYTGAPWIDYTSPWIRRCEAAGIAITHFDARWGETYPLWLRETCVIYDHLRTLDQDVILFQDWEGPAFSSIVAKQAGLAFTTTALVVIAHGPTAWLLDANRALARDQRSLAHLHMERVALQKADAVLCPSLYMRDWLLASGEPMAPSVDAVPLYLWSDPDDVLPERQGRALDSVARIAFFGRLETRKGVDLFLDAITSEALADRDFDVVFLGKPASHTPDGIRDVVARRRPSLLARLSFETDLDTDGAQAFLRDRQCLAVIPSLVDNAPCVISECLRRAIPFLSTRTGGIPELVAAEDRERVLVEPRAAALAARIGAVLGQSFAPARPAYAEADVAARWIAWLDGVAARPAPPPAPVRPGERIAVVLTHHERPALLVQTLESLAAQTRTDFDLVLVDDGSLSPDAIAGLRAVESRAWPFRLDVVRQANGYLGAARNAGIRATRAERIVFMDDDNLAFPDMIERLDAAMSRTGVDILTCQMAIFRDAAAEPEPADLFAAERWGFPGGSVELGLSVNVFGDATGMYRRRVFDSIGFFHERRGVGYEDWHLHARAALAGLSILSLPEPLYWYRRVPSGMLMSTDEFDNNRVVWNAYAEALPASLRRLVDLSVRNDRLV</sequence>
<dbReference type="SUPFAM" id="SSF53448">
    <property type="entry name" value="Nucleotide-diphospho-sugar transferases"/>
    <property type="match status" value="1"/>
</dbReference>
<gene>
    <name evidence="3" type="ORF">D3272_22120</name>
</gene>
<dbReference type="InterPro" id="IPR050834">
    <property type="entry name" value="Glycosyltransf_2"/>
</dbReference>
<reference evidence="3 4" key="2">
    <citation type="submission" date="2019-02" db="EMBL/GenBank/DDBJ databases">
        <title>'Lichenibacterium ramalinii' gen. nov. sp. nov., 'Lichenibacterium minor' gen. nov. sp. nov.</title>
        <authorList>
            <person name="Pankratov T."/>
        </authorList>
    </citation>
    <scope>NUCLEOTIDE SEQUENCE [LARGE SCALE GENOMIC DNA]</scope>
    <source>
        <strain evidence="3 4">RmlP001</strain>
    </source>
</reference>
<dbReference type="Gene3D" id="3.90.550.10">
    <property type="entry name" value="Spore Coat Polysaccharide Biosynthesis Protein SpsA, Chain A"/>
    <property type="match status" value="1"/>
</dbReference>
<dbReference type="Proteomes" id="UP000289411">
    <property type="component" value="Unassembled WGS sequence"/>
</dbReference>
<dbReference type="CDD" id="cd00761">
    <property type="entry name" value="Glyco_tranf_GTA_type"/>
    <property type="match status" value="1"/>
</dbReference>
<reference evidence="3 4" key="1">
    <citation type="submission" date="2018-09" db="EMBL/GenBank/DDBJ databases">
        <authorList>
            <person name="Grouzdev D.S."/>
            <person name="Krutkina M.S."/>
        </authorList>
    </citation>
    <scope>NUCLEOTIDE SEQUENCE [LARGE SCALE GENOMIC DNA]</scope>
    <source>
        <strain evidence="3 4">RmlP001</strain>
    </source>
</reference>
<organism evidence="3 4">
    <name type="scientific">Lichenibacterium ramalinae</name>
    <dbReference type="NCBI Taxonomy" id="2316527"/>
    <lineage>
        <taxon>Bacteria</taxon>
        <taxon>Pseudomonadati</taxon>
        <taxon>Pseudomonadota</taxon>
        <taxon>Alphaproteobacteria</taxon>
        <taxon>Hyphomicrobiales</taxon>
        <taxon>Lichenihabitantaceae</taxon>
        <taxon>Lichenibacterium</taxon>
    </lineage>
</organism>
<evidence type="ECO:0000259" key="1">
    <source>
        <dbReference type="Pfam" id="PF00535"/>
    </source>
</evidence>
<dbReference type="GO" id="GO:0016757">
    <property type="term" value="F:glycosyltransferase activity"/>
    <property type="evidence" value="ECO:0007669"/>
    <property type="project" value="UniProtKB-ARBA"/>
</dbReference>
<proteinExistence type="predicted"/>